<proteinExistence type="predicted"/>
<organism evidence="1 2">
    <name type="scientific">Dentiscutata heterogama</name>
    <dbReference type="NCBI Taxonomy" id="1316150"/>
    <lineage>
        <taxon>Eukaryota</taxon>
        <taxon>Fungi</taxon>
        <taxon>Fungi incertae sedis</taxon>
        <taxon>Mucoromycota</taxon>
        <taxon>Glomeromycotina</taxon>
        <taxon>Glomeromycetes</taxon>
        <taxon>Diversisporales</taxon>
        <taxon>Gigasporaceae</taxon>
        <taxon>Dentiscutata</taxon>
    </lineage>
</organism>
<dbReference type="Proteomes" id="UP000789702">
    <property type="component" value="Unassembled WGS sequence"/>
</dbReference>
<gene>
    <name evidence="1" type="ORF">DHETER_LOCUS5953</name>
</gene>
<comment type="caution">
    <text evidence="1">The sequence shown here is derived from an EMBL/GenBank/DDBJ whole genome shotgun (WGS) entry which is preliminary data.</text>
</comment>
<keyword evidence="2" id="KW-1185">Reference proteome</keyword>
<protein>
    <submittedName>
        <fullName evidence="1">348_t:CDS:1</fullName>
    </submittedName>
</protein>
<reference evidence="1" key="1">
    <citation type="submission" date="2021-06" db="EMBL/GenBank/DDBJ databases">
        <authorList>
            <person name="Kallberg Y."/>
            <person name="Tangrot J."/>
            <person name="Rosling A."/>
        </authorList>
    </citation>
    <scope>NUCLEOTIDE SEQUENCE</scope>
    <source>
        <strain evidence="1">IL203A</strain>
    </source>
</reference>
<name>A0ACA9M5L6_9GLOM</name>
<evidence type="ECO:0000313" key="1">
    <source>
        <dbReference type="EMBL" id="CAG8568409.1"/>
    </source>
</evidence>
<sequence length="310" mass="37299">MNWDIKYHKGEFTVDELKTIVQSLNQEQDSKVIMKQNQVYWHHHFPEFKKNYLHDYPRYRELSDYKQELLQQSQLVLSSTTPENTDLLQRNIALISDKEELLRINNELTIRLQELETNNAQLIETNNQITELNNGLKIVLRDAEDERDNYKMSNFAEFNNFVNNYIFGLFNMLAQYQFLNYLVKFINTFNLVLVIRNNNYVQIIYKKFIWPLFAIPYVWLTEYKRVRVAEIIFVNILTAYFIVYLTLYLIFIVFLKSNCCSVAAILKSIQDIIFDEQKCIGFLIEKEIIYRIENCKICNSEIYQENKIYR</sequence>
<evidence type="ECO:0000313" key="2">
    <source>
        <dbReference type="Proteomes" id="UP000789702"/>
    </source>
</evidence>
<dbReference type="EMBL" id="CAJVPU010007069">
    <property type="protein sequence ID" value="CAG8568409.1"/>
    <property type="molecule type" value="Genomic_DNA"/>
</dbReference>
<accession>A0ACA9M5L6</accession>
<feature type="non-terminal residue" evidence="1">
    <location>
        <position position="310"/>
    </location>
</feature>